<dbReference type="AlphaFoldDB" id="A0A1W1DM88"/>
<proteinExistence type="predicted"/>
<protein>
    <submittedName>
        <fullName evidence="1">Uncharacterized protein</fullName>
    </submittedName>
</protein>
<accession>A0A1W1DM88</accession>
<gene>
    <name evidence="1" type="ORF">MNB_SUP05-6-692</name>
</gene>
<organism evidence="1">
    <name type="scientific">hydrothermal vent metagenome</name>
    <dbReference type="NCBI Taxonomy" id="652676"/>
    <lineage>
        <taxon>unclassified sequences</taxon>
        <taxon>metagenomes</taxon>
        <taxon>ecological metagenomes</taxon>
    </lineage>
</organism>
<dbReference type="EMBL" id="FPHV01000197">
    <property type="protein sequence ID" value="SFV82490.1"/>
    <property type="molecule type" value="Genomic_DNA"/>
</dbReference>
<reference evidence="1" key="1">
    <citation type="submission" date="2016-10" db="EMBL/GenBank/DDBJ databases">
        <authorList>
            <person name="de Groot N.N."/>
        </authorList>
    </citation>
    <scope>NUCLEOTIDE SEQUENCE</scope>
</reference>
<name>A0A1W1DM88_9ZZZZ</name>
<evidence type="ECO:0000313" key="1">
    <source>
        <dbReference type="EMBL" id="SFV82490.1"/>
    </source>
</evidence>
<sequence length="197" mass="22753">MSETEFLIGRSGLNLQDDFYPDDLPEEWRFDYYSTLFKTLSLSIDTDEDLDQIFEEIEDTEEEFELVLSIKQAQLTDTQQLATLLSEVADYQQYFTLFCELDQTPKPEVMALLKNYQICFQSTKALALDLTAAVVVGKHLSFNQYPVLYSSEVWDEKQMRAYLEEASSLNTKTLLICKFAESEALNKVRIIAELLGF</sequence>